<dbReference type="Gene3D" id="1.10.287.70">
    <property type="match status" value="1"/>
</dbReference>
<evidence type="ECO:0000256" key="1">
    <source>
        <dbReference type="ARBA" id="ARBA00004141"/>
    </source>
</evidence>
<dbReference type="PANTHER" id="PTHR11537">
    <property type="entry name" value="VOLTAGE-GATED POTASSIUM CHANNEL"/>
    <property type="match status" value="1"/>
</dbReference>
<dbReference type="GO" id="GO:0032590">
    <property type="term" value="C:dendrite membrane"/>
    <property type="evidence" value="ECO:0007669"/>
    <property type="project" value="TreeGrafter"/>
</dbReference>
<dbReference type="InterPro" id="IPR005821">
    <property type="entry name" value="Ion_trans_dom"/>
</dbReference>
<evidence type="ECO:0000256" key="2">
    <source>
        <dbReference type="ARBA" id="ARBA00022448"/>
    </source>
</evidence>
<evidence type="ECO:0000256" key="10">
    <source>
        <dbReference type="ARBA" id="ARBA00023136"/>
    </source>
</evidence>
<keyword evidence="8 12" id="KW-1133">Transmembrane helix</keyword>
<protein>
    <recommendedName>
        <fullName evidence="13">BTB domain-containing protein</fullName>
    </recommendedName>
</protein>
<dbReference type="PRINTS" id="PR01491">
    <property type="entry name" value="KVCHANNEL"/>
</dbReference>
<evidence type="ECO:0000256" key="12">
    <source>
        <dbReference type="SAM" id="Phobius"/>
    </source>
</evidence>
<evidence type="ECO:0000256" key="5">
    <source>
        <dbReference type="ARBA" id="ARBA00022826"/>
    </source>
</evidence>
<dbReference type="GO" id="GO:0043679">
    <property type="term" value="C:axon terminus"/>
    <property type="evidence" value="ECO:0007669"/>
    <property type="project" value="TreeGrafter"/>
</dbReference>
<dbReference type="GO" id="GO:0008076">
    <property type="term" value="C:voltage-gated potassium channel complex"/>
    <property type="evidence" value="ECO:0007669"/>
    <property type="project" value="InterPro"/>
</dbReference>
<dbReference type="InterPro" id="IPR000210">
    <property type="entry name" value="BTB/POZ_dom"/>
</dbReference>
<dbReference type="InterPro" id="IPR003968">
    <property type="entry name" value="K_chnl_volt-dep_Kv"/>
</dbReference>
<dbReference type="InterPro" id="IPR027359">
    <property type="entry name" value="Volt_channel_dom_sf"/>
</dbReference>
<dbReference type="InterPro" id="IPR003974">
    <property type="entry name" value="K_chnl_volt-dep_Kv3"/>
</dbReference>
<dbReference type="SUPFAM" id="SSF54695">
    <property type="entry name" value="POZ domain"/>
    <property type="match status" value="1"/>
</dbReference>
<gene>
    <name evidence="14" type="primary">LOC101944482</name>
</gene>
<dbReference type="GeneTree" id="ENSGT00940000166548"/>
<keyword evidence="11" id="KW-0407">Ion channel</keyword>
<feature type="transmembrane region" description="Helical" evidence="12">
    <location>
        <begin position="161"/>
        <end position="181"/>
    </location>
</feature>
<dbReference type="Pfam" id="PF00520">
    <property type="entry name" value="Ion_trans"/>
    <property type="match status" value="1"/>
</dbReference>
<evidence type="ECO:0000313" key="14">
    <source>
        <dbReference type="Ensembl" id="ENSCPBP00000009076.1"/>
    </source>
</evidence>
<dbReference type="GO" id="GO:0005251">
    <property type="term" value="F:delayed rectifier potassium channel activity"/>
    <property type="evidence" value="ECO:0007669"/>
    <property type="project" value="TreeGrafter"/>
</dbReference>
<evidence type="ECO:0000259" key="13">
    <source>
        <dbReference type="SMART" id="SM00225"/>
    </source>
</evidence>
<dbReference type="Gene3D" id="3.30.710.10">
    <property type="entry name" value="Potassium Channel Kv1.1, Chain A"/>
    <property type="match status" value="1"/>
</dbReference>
<keyword evidence="15" id="KW-1185">Reference proteome</keyword>
<sequence length="572" mass="65061">MDGSKEKIILNVGGIRHETYCSTLRTFPGTKLCNLTEPNASTLYDYNPTTKEFFFDRSAQLFGYVLSYYRTKHLHCPVDTCRSILEEELAFWEISDAQLAPCCWLKLTNKDSQPEEFNVWDENEHADDQCLIVQVERRDFSWRARWQPKIWSIFEKPFSSLSAKCLAIISLLFIIGIVIIFCEETKAQYEYSAANLTVFGHSEVMHSIHEPYYHQAPYLLHLELFCVLWFTFEFSMRFFFCPDKKKFLRNPLNVADFLSLFPVYIELFSAEQIQKMPSLALWLGFVRVVYLLKLLKIFKLIETPLILRVLSYTLKSIIQEICFLLIILAFETLFFGSLFFYSELLGIHSSYRADLHFTDINICFWWALITLTTVGYGDIIPLTIFGQVMAAFAAIFGMLTIIIPIPIFLVKFKGYYATAINKQKLKMSKKINSSVGRSWGGAWAGRGPVECPPFGGSKYGNPTCRDAQYLPISPVTGVGEPSTFKKGPQTASTRGSPYSTFSLESIGTGSVCGNADGRESIKLDADTQLLLGRVELPHGTTPSPHEFDWAGSNLALRNSALSSHILLKKQRM</sequence>
<feature type="transmembrane region" description="Helical" evidence="12">
    <location>
        <begin position="279"/>
        <end position="298"/>
    </location>
</feature>
<feature type="domain" description="BTB" evidence="13">
    <location>
        <begin position="6"/>
        <end position="109"/>
    </location>
</feature>
<dbReference type="AlphaFoldDB" id="A0A8C3FHG0"/>
<organism evidence="14 15">
    <name type="scientific">Chrysemys picta bellii</name>
    <name type="common">Western painted turtle</name>
    <name type="synonym">Emys bellii</name>
    <dbReference type="NCBI Taxonomy" id="8478"/>
    <lineage>
        <taxon>Eukaryota</taxon>
        <taxon>Metazoa</taxon>
        <taxon>Chordata</taxon>
        <taxon>Craniata</taxon>
        <taxon>Vertebrata</taxon>
        <taxon>Euteleostomi</taxon>
        <taxon>Archelosauria</taxon>
        <taxon>Testudinata</taxon>
        <taxon>Testudines</taxon>
        <taxon>Cryptodira</taxon>
        <taxon>Durocryptodira</taxon>
        <taxon>Testudinoidea</taxon>
        <taxon>Emydidae</taxon>
        <taxon>Chrysemys</taxon>
    </lineage>
</organism>
<dbReference type="Ensembl" id="ENSCPBT00000010881.1">
    <property type="protein sequence ID" value="ENSCPBP00000009076.1"/>
    <property type="gene ID" value="ENSCPBG00000007016.1"/>
</dbReference>
<reference evidence="14" key="2">
    <citation type="submission" date="2025-09" db="UniProtKB">
        <authorList>
            <consortium name="Ensembl"/>
        </authorList>
    </citation>
    <scope>IDENTIFICATION</scope>
</reference>
<keyword evidence="4 12" id="KW-0812">Transmembrane</keyword>
<dbReference type="GO" id="GO:0042734">
    <property type="term" value="C:presynaptic membrane"/>
    <property type="evidence" value="ECO:0007669"/>
    <property type="project" value="TreeGrafter"/>
</dbReference>
<evidence type="ECO:0000256" key="11">
    <source>
        <dbReference type="ARBA" id="ARBA00023303"/>
    </source>
</evidence>
<evidence type="ECO:0000256" key="3">
    <source>
        <dbReference type="ARBA" id="ARBA00022538"/>
    </source>
</evidence>
<dbReference type="InterPro" id="IPR028325">
    <property type="entry name" value="VG_K_chnl"/>
</dbReference>
<keyword evidence="2" id="KW-0813">Transport</keyword>
<evidence type="ECO:0000256" key="6">
    <source>
        <dbReference type="ARBA" id="ARBA00022882"/>
    </source>
</evidence>
<evidence type="ECO:0000256" key="8">
    <source>
        <dbReference type="ARBA" id="ARBA00022989"/>
    </source>
</evidence>
<evidence type="ECO:0000256" key="9">
    <source>
        <dbReference type="ARBA" id="ARBA00023065"/>
    </source>
</evidence>
<dbReference type="InterPro" id="IPR011333">
    <property type="entry name" value="SKP1/BTB/POZ_sf"/>
</dbReference>
<dbReference type="PRINTS" id="PR01498">
    <property type="entry name" value="SHAWCHANNEL"/>
</dbReference>
<keyword evidence="10 12" id="KW-0472">Membrane</keyword>
<keyword evidence="6" id="KW-0851">Voltage-gated channel</keyword>
<dbReference type="InterPro" id="IPR003131">
    <property type="entry name" value="T1-type_BTB"/>
</dbReference>
<keyword evidence="5" id="KW-0631">Potassium channel</keyword>
<evidence type="ECO:0000313" key="15">
    <source>
        <dbReference type="Proteomes" id="UP000694380"/>
    </source>
</evidence>
<feature type="transmembrane region" description="Helical" evidence="12">
    <location>
        <begin position="362"/>
        <end position="384"/>
    </location>
</feature>
<dbReference type="Pfam" id="PF02214">
    <property type="entry name" value="BTB_2"/>
    <property type="match status" value="1"/>
</dbReference>
<dbReference type="PRINTS" id="PR00169">
    <property type="entry name" value="KCHANNEL"/>
</dbReference>
<accession>A0A8C3FHG0</accession>
<dbReference type="PANTHER" id="PTHR11537:SF235">
    <property type="entry name" value="POTASSIUM VOLTAGE-GATED CHANNEL SUBFAMILY C MEMBER 1-LIKE"/>
    <property type="match status" value="1"/>
</dbReference>
<dbReference type="GO" id="GO:0045211">
    <property type="term" value="C:postsynaptic membrane"/>
    <property type="evidence" value="ECO:0007669"/>
    <property type="project" value="TreeGrafter"/>
</dbReference>
<dbReference type="Gene3D" id="1.20.120.350">
    <property type="entry name" value="Voltage-gated potassium channels. Chain C"/>
    <property type="match status" value="1"/>
</dbReference>
<evidence type="ECO:0000256" key="4">
    <source>
        <dbReference type="ARBA" id="ARBA00022692"/>
    </source>
</evidence>
<proteinExistence type="predicted"/>
<name>A0A8C3FHG0_CHRPI</name>
<keyword evidence="7" id="KW-0630">Potassium</keyword>
<feature type="transmembrane region" description="Helical" evidence="12">
    <location>
        <begin position="218"/>
        <end position="240"/>
    </location>
</feature>
<feature type="transmembrane region" description="Helical" evidence="12">
    <location>
        <begin position="390"/>
        <end position="410"/>
    </location>
</feature>
<keyword evidence="3" id="KW-0633">Potassium transport</keyword>
<evidence type="ECO:0000256" key="7">
    <source>
        <dbReference type="ARBA" id="ARBA00022958"/>
    </source>
</evidence>
<reference evidence="14" key="1">
    <citation type="submission" date="2025-08" db="UniProtKB">
        <authorList>
            <consortium name="Ensembl"/>
        </authorList>
    </citation>
    <scope>IDENTIFICATION</scope>
</reference>
<dbReference type="Proteomes" id="UP000694380">
    <property type="component" value="Unplaced"/>
</dbReference>
<dbReference type="SMART" id="SM00225">
    <property type="entry name" value="BTB"/>
    <property type="match status" value="1"/>
</dbReference>
<dbReference type="SUPFAM" id="SSF81324">
    <property type="entry name" value="Voltage-gated potassium channels"/>
    <property type="match status" value="1"/>
</dbReference>
<dbReference type="GO" id="GO:0051260">
    <property type="term" value="P:protein homooligomerization"/>
    <property type="evidence" value="ECO:0007669"/>
    <property type="project" value="InterPro"/>
</dbReference>
<dbReference type="GO" id="GO:0001508">
    <property type="term" value="P:action potential"/>
    <property type="evidence" value="ECO:0007669"/>
    <property type="project" value="TreeGrafter"/>
</dbReference>
<comment type="subcellular location">
    <subcellularLocation>
        <location evidence="1">Membrane</location>
        <topology evidence="1">Multi-pass membrane protein</topology>
    </subcellularLocation>
</comment>
<keyword evidence="9" id="KW-0406">Ion transport</keyword>
<feature type="transmembrane region" description="Helical" evidence="12">
    <location>
        <begin position="318"/>
        <end position="341"/>
    </location>
</feature>
<dbReference type="GO" id="GO:0032809">
    <property type="term" value="C:neuronal cell body membrane"/>
    <property type="evidence" value="ECO:0007669"/>
    <property type="project" value="TreeGrafter"/>
</dbReference>
<dbReference type="FunFam" id="1.10.287.70:FF:000028">
    <property type="entry name" value="potassium voltage-gated channel subfamily D member 3"/>
    <property type="match status" value="1"/>
</dbReference>